<sequence>MMEYLALFYTSTGAVKFKRKLDRLAIPVELLPVPSSFSAGCGVAARFFVLDPGPLLDASIEKLYKNIAGKYILQNIKRVKS</sequence>
<evidence type="ECO:0000259" key="1">
    <source>
        <dbReference type="Pfam" id="PF11823"/>
    </source>
</evidence>
<dbReference type="KEGG" id="sgy:Sgly_3357"/>
<dbReference type="AlphaFoldDB" id="F0T2Y2"/>
<protein>
    <recommendedName>
        <fullName evidence="1">Putative Se/S carrier protein-like domain-containing protein</fullName>
    </recommendedName>
</protein>
<keyword evidence="3" id="KW-1185">Reference proteome</keyword>
<dbReference type="Proteomes" id="UP000007488">
    <property type="component" value="Chromosome"/>
</dbReference>
<accession>F0T2Y2</accession>
<reference evidence="2 3" key="1">
    <citation type="journal article" date="2011" name="Stand. Genomic Sci.">
        <title>Complete genome sequence of Syntrophobotulus glycolicus type strain (FlGlyR).</title>
        <authorList>
            <person name="Han C."/>
            <person name="Mwirichia R."/>
            <person name="Chertkov O."/>
            <person name="Held B."/>
            <person name="Lapidus A."/>
            <person name="Nolan M."/>
            <person name="Lucas S."/>
            <person name="Hammon N."/>
            <person name="Deshpande S."/>
            <person name="Cheng J.F."/>
            <person name="Tapia R."/>
            <person name="Goodwin L."/>
            <person name="Pitluck S."/>
            <person name="Huntemann M."/>
            <person name="Liolios K."/>
            <person name="Ivanova N."/>
            <person name="Pagani I."/>
            <person name="Mavromatis K."/>
            <person name="Ovchinikova G."/>
            <person name="Pati A."/>
            <person name="Chen A."/>
            <person name="Palaniappan K."/>
            <person name="Land M."/>
            <person name="Hauser L."/>
            <person name="Brambilla E.M."/>
            <person name="Rohde M."/>
            <person name="Spring S."/>
            <person name="Sikorski J."/>
            <person name="Goker M."/>
            <person name="Woyke T."/>
            <person name="Bristow J."/>
            <person name="Eisen J.A."/>
            <person name="Markowitz V."/>
            <person name="Hugenholtz P."/>
            <person name="Kyrpides N.C."/>
            <person name="Klenk H.P."/>
            <person name="Detter J.C."/>
        </authorList>
    </citation>
    <scope>NUCLEOTIDE SEQUENCE [LARGE SCALE GENOMIC DNA]</scope>
    <source>
        <strain evidence="3">DSM 8271 / FlGlyR</strain>
    </source>
</reference>
<gene>
    <name evidence="2" type="ordered locus">Sgly_3357</name>
</gene>
<reference evidence="3" key="2">
    <citation type="submission" date="2011-02" db="EMBL/GenBank/DDBJ databases">
        <title>The complete genome of Syntrophobotulus glycolicus DSM 8271.</title>
        <authorList>
            <person name="Lucas S."/>
            <person name="Copeland A."/>
            <person name="Lapidus A."/>
            <person name="Bruce D."/>
            <person name="Goodwin L."/>
            <person name="Pitluck S."/>
            <person name="Kyrpides N."/>
            <person name="Mavromatis K."/>
            <person name="Pagani I."/>
            <person name="Ivanova N."/>
            <person name="Mikhailova N."/>
            <person name="Chertkov O."/>
            <person name="Held B."/>
            <person name="Detter J.C."/>
            <person name="Tapia R."/>
            <person name="Han C."/>
            <person name="Land M."/>
            <person name="Hauser L."/>
            <person name="Markowitz V."/>
            <person name="Cheng J.-F."/>
            <person name="Hugenholtz P."/>
            <person name="Woyke T."/>
            <person name="Wu D."/>
            <person name="Spring S."/>
            <person name="Schroeder M."/>
            <person name="Brambilla E."/>
            <person name="Klenk H.-P."/>
            <person name="Eisen J.A."/>
        </authorList>
    </citation>
    <scope>NUCLEOTIDE SEQUENCE [LARGE SCALE GENOMIC DNA]</scope>
    <source>
        <strain evidence="3">DSM 8271 / FlGlyR</strain>
    </source>
</reference>
<dbReference type="Pfam" id="PF11823">
    <property type="entry name" value="Se_S_carrier"/>
    <property type="match status" value="1"/>
</dbReference>
<dbReference type="InterPro" id="IPR021778">
    <property type="entry name" value="Se/S_carrier-like"/>
</dbReference>
<organism evidence="2 3">
    <name type="scientific">Syntrophobotulus glycolicus (strain DSM 8271 / FlGlyR)</name>
    <dbReference type="NCBI Taxonomy" id="645991"/>
    <lineage>
        <taxon>Bacteria</taxon>
        <taxon>Bacillati</taxon>
        <taxon>Bacillota</taxon>
        <taxon>Clostridia</taxon>
        <taxon>Eubacteriales</taxon>
        <taxon>Desulfitobacteriaceae</taxon>
        <taxon>Syntrophobotulus</taxon>
    </lineage>
</organism>
<dbReference type="OrthoDB" id="3192849at2"/>
<proteinExistence type="predicted"/>
<dbReference type="HOGENOM" id="CLU_167443_4_1_9"/>
<evidence type="ECO:0000313" key="2">
    <source>
        <dbReference type="EMBL" id="ADY57619.1"/>
    </source>
</evidence>
<name>F0T2Y2_SYNGF</name>
<dbReference type="RefSeq" id="WP_013626344.1">
    <property type="nucleotide sequence ID" value="NC_015172.1"/>
</dbReference>
<dbReference type="STRING" id="645991.Sgly_3357"/>
<evidence type="ECO:0000313" key="3">
    <source>
        <dbReference type="Proteomes" id="UP000007488"/>
    </source>
</evidence>
<dbReference type="EMBL" id="CP002547">
    <property type="protein sequence ID" value="ADY57619.1"/>
    <property type="molecule type" value="Genomic_DNA"/>
</dbReference>
<feature type="domain" description="Putative Se/S carrier protein-like" evidence="1">
    <location>
        <begin position="3"/>
        <end position="47"/>
    </location>
</feature>